<dbReference type="AlphaFoldDB" id="A0AAE1L183"/>
<accession>A0AAE1L183</accession>
<feature type="region of interest" description="Disordered" evidence="1">
    <location>
        <begin position="299"/>
        <end position="320"/>
    </location>
</feature>
<evidence type="ECO:0000256" key="1">
    <source>
        <dbReference type="SAM" id="MobiDB-lite"/>
    </source>
</evidence>
<feature type="compositionally biased region" description="Acidic residues" evidence="1">
    <location>
        <begin position="299"/>
        <end position="314"/>
    </location>
</feature>
<feature type="compositionally biased region" description="Low complexity" evidence="1">
    <location>
        <begin position="227"/>
        <end position="255"/>
    </location>
</feature>
<organism evidence="2 3">
    <name type="scientific">Petrolisthes cinctipes</name>
    <name type="common">Flat porcelain crab</name>
    <dbReference type="NCBI Taxonomy" id="88211"/>
    <lineage>
        <taxon>Eukaryota</taxon>
        <taxon>Metazoa</taxon>
        <taxon>Ecdysozoa</taxon>
        <taxon>Arthropoda</taxon>
        <taxon>Crustacea</taxon>
        <taxon>Multicrustacea</taxon>
        <taxon>Malacostraca</taxon>
        <taxon>Eumalacostraca</taxon>
        <taxon>Eucarida</taxon>
        <taxon>Decapoda</taxon>
        <taxon>Pleocyemata</taxon>
        <taxon>Anomura</taxon>
        <taxon>Galatheoidea</taxon>
        <taxon>Porcellanidae</taxon>
        <taxon>Petrolisthes</taxon>
    </lineage>
</organism>
<gene>
    <name evidence="2" type="ORF">Pcinc_003518</name>
</gene>
<comment type="caution">
    <text evidence="2">The sequence shown here is derived from an EMBL/GenBank/DDBJ whole genome shotgun (WGS) entry which is preliminary data.</text>
</comment>
<protein>
    <submittedName>
        <fullName evidence="2">Uncharacterized protein</fullName>
    </submittedName>
</protein>
<feature type="compositionally biased region" description="Low complexity" evidence="1">
    <location>
        <begin position="195"/>
        <end position="219"/>
    </location>
</feature>
<sequence length="320" mass="36429">MGELLEVQPVSWRVVSLNAPYLKSLCVFESLSRALGCCYNHHHPQVVSCECWVRLPAARMTRVRGHTSHTMATGHTPTINTNIEMGTYLVFHLADWSKIQQCHLVLHGIEKVPKSHNMTHILLQRVDSINTNNDTQQDIQQQQLTQPNLAKLNLPQQLTQPNLTTQPQPNHTDIQQQQLTQPYLTKLNLPQQLTQPNLTTTQPNHRDIQQQPQQQPTEPQHNHKEIQQQQLTQPNLTTTQPNHKDIQQQPQQQPTEPQPNHKDIPPQPPPPPPQLRAYHEGDVSEIVVNLTEAEEVITLLDDDGDDDGCESDTSDDLHKV</sequence>
<evidence type="ECO:0000313" key="3">
    <source>
        <dbReference type="Proteomes" id="UP001286313"/>
    </source>
</evidence>
<dbReference type="Proteomes" id="UP001286313">
    <property type="component" value="Unassembled WGS sequence"/>
</dbReference>
<feature type="region of interest" description="Disordered" evidence="1">
    <location>
        <begin position="195"/>
        <end position="282"/>
    </location>
</feature>
<dbReference type="EMBL" id="JAWQEG010000250">
    <property type="protein sequence ID" value="KAK3892629.1"/>
    <property type="molecule type" value="Genomic_DNA"/>
</dbReference>
<feature type="compositionally biased region" description="Pro residues" evidence="1">
    <location>
        <begin position="265"/>
        <end position="274"/>
    </location>
</feature>
<name>A0AAE1L183_PETCI</name>
<proteinExistence type="predicted"/>
<keyword evidence="3" id="KW-1185">Reference proteome</keyword>
<evidence type="ECO:0000313" key="2">
    <source>
        <dbReference type="EMBL" id="KAK3892629.1"/>
    </source>
</evidence>
<reference evidence="2" key="1">
    <citation type="submission" date="2023-10" db="EMBL/GenBank/DDBJ databases">
        <title>Genome assemblies of two species of porcelain crab, Petrolisthes cinctipes and Petrolisthes manimaculis (Anomura: Porcellanidae).</title>
        <authorList>
            <person name="Angst P."/>
        </authorList>
    </citation>
    <scope>NUCLEOTIDE SEQUENCE</scope>
    <source>
        <strain evidence="2">PB745_01</strain>
        <tissue evidence="2">Gill</tissue>
    </source>
</reference>